<evidence type="ECO:0000259" key="3">
    <source>
        <dbReference type="SMART" id="SM00347"/>
    </source>
</evidence>
<keyword evidence="5" id="KW-1185">Reference proteome</keyword>
<comment type="similarity">
    <text evidence="1">Belongs to the ROK (NagC/XylR) family.</text>
</comment>
<evidence type="ECO:0000313" key="5">
    <source>
        <dbReference type="Proteomes" id="UP000386847"/>
    </source>
</evidence>
<accession>A0A5Q2FA67</accession>
<feature type="region of interest" description="Disordered" evidence="2">
    <location>
        <begin position="1"/>
        <end position="23"/>
    </location>
</feature>
<evidence type="ECO:0000256" key="1">
    <source>
        <dbReference type="ARBA" id="ARBA00006479"/>
    </source>
</evidence>
<dbReference type="PANTHER" id="PTHR18964:SF173">
    <property type="entry name" value="GLUCOKINASE"/>
    <property type="match status" value="1"/>
</dbReference>
<dbReference type="GO" id="GO:0003700">
    <property type="term" value="F:DNA-binding transcription factor activity"/>
    <property type="evidence" value="ECO:0007669"/>
    <property type="project" value="InterPro"/>
</dbReference>
<dbReference type="PROSITE" id="PS01125">
    <property type="entry name" value="ROK"/>
    <property type="match status" value="1"/>
</dbReference>
<dbReference type="SUPFAM" id="SSF53067">
    <property type="entry name" value="Actin-like ATPase domain"/>
    <property type="match status" value="1"/>
</dbReference>
<dbReference type="InterPro" id="IPR000835">
    <property type="entry name" value="HTH_MarR-typ"/>
</dbReference>
<dbReference type="InterPro" id="IPR000600">
    <property type="entry name" value="ROK"/>
</dbReference>
<dbReference type="Pfam" id="PF00480">
    <property type="entry name" value="ROK"/>
    <property type="match status" value="1"/>
</dbReference>
<evidence type="ECO:0000256" key="2">
    <source>
        <dbReference type="SAM" id="MobiDB-lite"/>
    </source>
</evidence>
<dbReference type="RefSeq" id="WP_153572229.1">
    <property type="nucleotide sequence ID" value="NZ_CP045725.1"/>
</dbReference>
<dbReference type="SUPFAM" id="SSF46785">
    <property type="entry name" value="Winged helix' DNA-binding domain"/>
    <property type="match status" value="1"/>
</dbReference>
<dbReference type="PANTHER" id="PTHR18964">
    <property type="entry name" value="ROK (REPRESSOR, ORF, KINASE) FAMILY"/>
    <property type="match status" value="1"/>
</dbReference>
<proteinExistence type="inferred from homology"/>
<dbReference type="EMBL" id="CP045725">
    <property type="protein sequence ID" value="QGF23699.1"/>
    <property type="molecule type" value="Genomic_DNA"/>
</dbReference>
<dbReference type="InterPro" id="IPR049874">
    <property type="entry name" value="ROK_cs"/>
</dbReference>
<dbReference type="InterPro" id="IPR011991">
    <property type="entry name" value="ArsR-like_HTH"/>
</dbReference>
<feature type="domain" description="HTH marR-type" evidence="3">
    <location>
        <begin position="19"/>
        <end position="113"/>
    </location>
</feature>
<organism evidence="4 5">
    <name type="scientific">Raineyella fluvialis</name>
    <dbReference type="NCBI Taxonomy" id="2662261"/>
    <lineage>
        <taxon>Bacteria</taxon>
        <taxon>Bacillati</taxon>
        <taxon>Actinomycetota</taxon>
        <taxon>Actinomycetes</taxon>
        <taxon>Propionibacteriales</taxon>
        <taxon>Propionibacteriaceae</taxon>
        <taxon>Raineyella</taxon>
    </lineage>
</organism>
<dbReference type="InterPro" id="IPR036390">
    <property type="entry name" value="WH_DNA-bd_sf"/>
</dbReference>
<dbReference type="KEGG" id="rain:Rai3103_08470"/>
<sequence length="419" mass="42733">MSSTNEGSADNYGPGGSQSALRSANEARVLETLRSRGALTQAELARRTSLAPSTVSKIVHTLLEADVVDMEADKQGRRGQLVTLSSSAGLVAGIDMGRDHVHVALANLAHEVVAEQHRTLPQGHTMTKGLGSADDTLTELLDGLGLPRRRVVGACLSIPAPIDASGVISASALMPGWTGGGNVATSAAEVFGLPVLVENDANLGALGEATWGAGRDIKNLVYLKVANGIGAGLILNGEIFRGATGTAGEIGHTTVVENGAICQCGNRGCLETVANSPHVIGLLAPTHGRLSIPRIIELARAGDVGCRRVLGDTGRVVGLAVANLCNIVNPQRLIVGGELSAAEDLLLGPMRESVRLNGIPGAVRSLEIVRAELGARAHVLGAVAFALAHVTPEALTATAAGATADDRSPLDAETGAAIS</sequence>
<gene>
    <name evidence="4" type="ORF">Rai3103_08470</name>
</gene>
<protein>
    <submittedName>
        <fullName evidence="4">ROK family protein</fullName>
    </submittedName>
</protein>
<reference evidence="4 5" key="1">
    <citation type="submission" date="2019-10" db="EMBL/GenBank/DDBJ databases">
        <title>Genomic analysis of Raineyella sp. CBA3103.</title>
        <authorList>
            <person name="Roh S.W."/>
        </authorList>
    </citation>
    <scope>NUCLEOTIDE SEQUENCE [LARGE SCALE GENOMIC DNA]</scope>
    <source>
        <strain evidence="4 5">CBA3103</strain>
    </source>
</reference>
<dbReference type="AlphaFoldDB" id="A0A5Q2FA67"/>
<dbReference type="Proteomes" id="UP000386847">
    <property type="component" value="Chromosome"/>
</dbReference>
<evidence type="ECO:0000313" key="4">
    <source>
        <dbReference type="EMBL" id="QGF23699.1"/>
    </source>
</evidence>
<dbReference type="InterPro" id="IPR043129">
    <property type="entry name" value="ATPase_NBD"/>
</dbReference>
<name>A0A5Q2FA67_9ACTN</name>
<dbReference type="InterPro" id="IPR036388">
    <property type="entry name" value="WH-like_DNA-bd_sf"/>
</dbReference>
<dbReference type="Gene3D" id="1.10.10.10">
    <property type="entry name" value="Winged helix-like DNA-binding domain superfamily/Winged helix DNA-binding domain"/>
    <property type="match status" value="1"/>
</dbReference>
<dbReference type="Gene3D" id="3.30.420.40">
    <property type="match status" value="2"/>
</dbReference>
<dbReference type="SMART" id="SM00347">
    <property type="entry name" value="HTH_MARR"/>
    <property type="match status" value="1"/>
</dbReference>
<dbReference type="CDD" id="cd00090">
    <property type="entry name" value="HTH_ARSR"/>
    <property type="match status" value="1"/>
</dbReference>
<dbReference type="Pfam" id="PF12802">
    <property type="entry name" value="MarR_2"/>
    <property type="match status" value="1"/>
</dbReference>